<dbReference type="EMBL" id="BSXV01002106">
    <property type="protein sequence ID" value="GME94890.1"/>
    <property type="molecule type" value="Genomic_DNA"/>
</dbReference>
<evidence type="ECO:0000313" key="1">
    <source>
        <dbReference type="EMBL" id="GME94890.1"/>
    </source>
</evidence>
<name>A0ACB5TTH9_CANBO</name>
<organism evidence="1 2">
    <name type="scientific">Candida boidinii</name>
    <name type="common">Yeast</name>
    <dbReference type="NCBI Taxonomy" id="5477"/>
    <lineage>
        <taxon>Eukaryota</taxon>
        <taxon>Fungi</taxon>
        <taxon>Dikarya</taxon>
        <taxon>Ascomycota</taxon>
        <taxon>Saccharomycotina</taxon>
        <taxon>Pichiomycetes</taxon>
        <taxon>Pichiales</taxon>
        <taxon>Pichiaceae</taxon>
        <taxon>Ogataea</taxon>
        <taxon>Ogataea/Candida clade</taxon>
    </lineage>
</organism>
<keyword evidence="2" id="KW-1185">Reference proteome</keyword>
<gene>
    <name evidence="1" type="ORF">Cboi01_000368900</name>
</gene>
<comment type="caution">
    <text evidence="1">The sequence shown here is derived from an EMBL/GenBank/DDBJ whole genome shotgun (WGS) entry which is preliminary data.</text>
</comment>
<evidence type="ECO:0000313" key="2">
    <source>
        <dbReference type="Proteomes" id="UP001165101"/>
    </source>
</evidence>
<reference evidence="1" key="1">
    <citation type="submission" date="2023-04" db="EMBL/GenBank/DDBJ databases">
        <title>Candida boidinii NBRC 1967.</title>
        <authorList>
            <person name="Ichikawa N."/>
            <person name="Sato H."/>
            <person name="Tonouchi N."/>
        </authorList>
    </citation>
    <scope>NUCLEOTIDE SEQUENCE</scope>
    <source>
        <strain evidence="1">NBRC 1967</strain>
    </source>
</reference>
<sequence length="86" mass="9085">MTSDAWNGGSQGGDWSADNHLYNSLRLSARADNALGGECDWGSTVCTWHSSGDGGDWGVDNDFWYSDWSSAGGDDSLGGDGDWTST</sequence>
<accession>A0ACB5TTH9</accession>
<proteinExistence type="predicted"/>
<dbReference type="Proteomes" id="UP001165101">
    <property type="component" value="Unassembled WGS sequence"/>
</dbReference>
<protein>
    <submittedName>
        <fullName evidence="1">Unnamed protein product</fullName>
    </submittedName>
</protein>